<feature type="transmembrane region" description="Helical" evidence="3">
    <location>
        <begin position="172"/>
        <end position="195"/>
    </location>
</feature>
<dbReference type="PANTHER" id="PTHR43674:SF16">
    <property type="entry name" value="CARBON-NITROGEN FAMILY, PUTATIVE (AFU_ORTHOLOGUE AFUA_5G02350)-RELATED"/>
    <property type="match status" value="1"/>
</dbReference>
<dbReference type="PROSITE" id="PS50263">
    <property type="entry name" value="CN_HYDROLASE"/>
    <property type="match status" value="1"/>
</dbReference>
<evidence type="ECO:0000256" key="3">
    <source>
        <dbReference type="SAM" id="Phobius"/>
    </source>
</evidence>
<dbReference type="PANTHER" id="PTHR43674">
    <property type="entry name" value="NITRILASE C965.09-RELATED"/>
    <property type="match status" value="1"/>
</dbReference>
<evidence type="ECO:0000313" key="5">
    <source>
        <dbReference type="EMBL" id="GAX76103.1"/>
    </source>
</evidence>
<sequence>MTCSENAFTSLLVLGSGFCWAFGNTLQPITFLAILQPVASLISLDRLILRPPSWGIQRPRMWTATACLVITLVNALGGTVAFAGVLSYPETTATSLAAAFGFGLAVSTAITIFPLLGNHWACSLWPNHSATTLIFPCLNTATYTFLSLFISTFLSPGNAILDWEPLKQMCSIWGLAGAVWLLSSSSMCMYIAVWIHHPLALGRGQTGLTMSASLRASYQIYAQLPTQELSGDPSGPVAKASSGLPSSSSQTHLSAAMPVNQQPLPLLQHWVVSLTLMQWCLAAVIGGLSAQAPLFYQVDITTIIPNTIQASCLIESSAIDSSYEWTLLWDRTEARIKAGDDLILWAEESVNISAGTGEEQLWQQARQLLVAYPGSRSYIGLSYQALHVDSNMYTNHFVLMQPDGTLAWNYLKAYPVPVVEDDVIAGPAQLPIHDSPFGRMSGAICFDFDHPHFALQAAMQYVDIMLQPSWTWGSVGPRHFSGNQIRAIEGGYTIIRCSSSGVSGVVTPGGVVTTQVFTGTSGIHVFTVPLFPRLWTPYAQLGLHYVEWFNLAVAALLWMVMLVPSGWWSKYGEIAATWMYMKKYSGGAVQGSKRSFLNSLRTHELSLRDSTTSQDDGIHVSSTSQ</sequence>
<dbReference type="Gene3D" id="3.60.110.10">
    <property type="entry name" value="Carbon-nitrogen hydrolase"/>
    <property type="match status" value="1"/>
</dbReference>
<dbReference type="Pfam" id="PF00795">
    <property type="entry name" value="CN_hydrolase"/>
    <property type="match status" value="1"/>
</dbReference>
<evidence type="ECO:0000256" key="1">
    <source>
        <dbReference type="ARBA" id="ARBA00022801"/>
    </source>
</evidence>
<dbReference type="Proteomes" id="UP000232323">
    <property type="component" value="Unassembled WGS sequence"/>
</dbReference>
<keyword evidence="3" id="KW-0812">Transmembrane</keyword>
<dbReference type="STRING" id="1157962.A0A250WZ31"/>
<evidence type="ECO:0000256" key="2">
    <source>
        <dbReference type="SAM" id="MobiDB-lite"/>
    </source>
</evidence>
<evidence type="ECO:0000313" key="6">
    <source>
        <dbReference type="Proteomes" id="UP000232323"/>
    </source>
</evidence>
<feature type="region of interest" description="Disordered" evidence="2">
    <location>
        <begin position="229"/>
        <end position="251"/>
    </location>
</feature>
<name>A0A250WZ31_9CHLO</name>
<dbReference type="OrthoDB" id="2019277at2759"/>
<evidence type="ECO:0000259" key="4">
    <source>
        <dbReference type="PROSITE" id="PS50263"/>
    </source>
</evidence>
<dbReference type="InterPro" id="IPR050345">
    <property type="entry name" value="Aliph_Amidase/BUP"/>
</dbReference>
<feature type="transmembrane region" description="Helical" evidence="3">
    <location>
        <begin position="98"/>
        <end position="121"/>
    </location>
</feature>
<dbReference type="EMBL" id="BEGY01000015">
    <property type="protein sequence ID" value="GAX76103.1"/>
    <property type="molecule type" value="Genomic_DNA"/>
</dbReference>
<dbReference type="InterPro" id="IPR036526">
    <property type="entry name" value="C-N_Hydrolase_sf"/>
</dbReference>
<dbReference type="GO" id="GO:0016811">
    <property type="term" value="F:hydrolase activity, acting on carbon-nitrogen (but not peptide) bonds, in linear amides"/>
    <property type="evidence" value="ECO:0007669"/>
    <property type="project" value="TreeGrafter"/>
</dbReference>
<keyword evidence="6" id="KW-1185">Reference proteome</keyword>
<protein>
    <recommendedName>
        <fullName evidence="4">CN hydrolase domain-containing protein</fullName>
    </recommendedName>
</protein>
<feature type="transmembrane region" description="Helical" evidence="3">
    <location>
        <begin position="133"/>
        <end position="152"/>
    </location>
</feature>
<dbReference type="InterPro" id="IPR003010">
    <property type="entry name" value="C-N_Hydrolase"/>
</dbReference>
<gene>
    <name evidence="5" type="ORF">CEUSTIGMA_g3546.t1</name>
</gene>
<organism evidence="5 6">
    <name type="scientific">Chlamydomonas eustigma</name>
    <dbReference type="NCBI Taxonomy" id="1157962"/>
    <lineage>
        <taxon>Eukaryota</taxon>
        <taxon>Viridiplantae</taxon>
        <taxon>Chlorophyta</taxon>
        <taxon>core chlorophytes</taxon>
        <taxon>Chlorophyceae</taxon>
        <taxon>CS clade</taxon>
        <taxon>Chlamydomonadales</taxon>
        <taxon>Chlamydomonadaceae</taxon>
        <taxon>Chlamydomonas</taxon>
    </lineage>
</organism>
<feature type="domain" description="CN hydrolase" evidence="4">
    <location>
        <begin position="303"/>
        <end position="530"/>
    </location>
</feature>
<reference evidence="5 6" key="1">
    <citation type="submission" date="2017-08" db="EMBL/GenBank/DDBJ databases">
        <title>Acidophilic green algal genome provides insights into adaptation to an acidic environment.</title>
        <authorList>
            <person name="Hirooka S."/>
            <person name="Hirose Y."/>
            <person name="Kanesaki Y."/>
            <person name="Higuchi S."/>
            <person name="Fujiwara T."/>
            <person name="Onuma R."/>
            <person name="Era A."/>
            <person name="Ohbayashi R."/>
            <person name="Uzuka A."/>
            <person name="Nozaki H."/>
            <person name="Yoshikawa H."/>
            <person name="Miyagishima S.Y."/>
        </authorList>
    </citation>
    <scope>NUCLEOTIDE SEQUENCE [LARGE SCALE GENOMIC DNA]</scope>
    <source>
        <strain evidence="5 6">NIES-2499</strain>
    </source>
</reference>
<keyword evidence="3" id="KW-0472">Membrane</keyword>
<keyword evidence="1" id="KW-0378">Hydrolase</keyword>
<dbReference type="AlphaFoldDB" id="A0A250WZ31"/>
<comment type="caution">
    <text evidence="5">The sequence shown here is derived from an EMBL/GenBank/DDBJ whole genome shotgun (WGS) entry which is preliminary data.</text>
</comment>
<feature type="compositionally biased region" description="Low complexity" evidence="2">
    <location>
        <begin position="238"/>
        <end position="251"/>
    </location>
</feature>
<keyword evidence="3" id="KW-1133">Transmembrane helix</keyword>
<accession>A0A250WZ31</accession>
<dbReference type="SUPFAM" id="SSF56317">
    <property type="entry name" value="Carbon-nitrogen hydrolase"/>
    <property type="match status" value="1"/>
</dbReference>
<proteinExistence type="predicted"/>
<feature type="transmembrane region" description="Helical" evidence="3">
    <location>
        <begin position="61"/>
        <end position="86"/>
    </location>
</feature>